<organism evidence="3 4">
    <name type="scientific">Pseudomonas coleopterorum</name>
    <dbReference type="NCBI Taxonomy" id="1605838"/>
    <lineage>
        <taxon>Bacteria</taxon>
        <taxon>Pseudomonadati</taxon>
        <taxon>Pseudomonadota</taxon>
        <taxon>Gammaproteobacteria</taxon>
        <taxon>Pseudomonadales</taxon>
        <taxon>Pseudomonadaceae</taxon>
        <taxon>Pseudomonas</taxon>
    </lineage>
</organism>
<dbReference type="EMBL" id="CP134081">
    <property type="protein sequence ID" value="WNC07971.1"/>
    <property type="molecule type" value="Genomic_DNA"/>
</dbReference>
<feature type="chain" id="PRO_5042496482" evidence="2">
    <location>
        <begin position="25"/>
        <end position="107"/>
    </location>
</feature>
<dbReference type="InterPro" id="IPR024572">
    <property type="entry name" value="RcnB"/>
</dbReference>
<gene>
    <name evidence="3" type="ORF">RI108_11550</name>
</gene>
<proteinExistence type="predicted"/>
<dbReference type="Gene3D" id="3.10.450.160">
    <property type="entry name" value="inner membrane protein cigr"/>
    <property type="match status" value="1"/>
</dbReference>
<evidence type="ECO:0000313" key="4">
    <source>
        <dbReference type="Proteomes" id="UP001258207"/>
    </source>
</evidence>
<accession>A0AAJ6LW76</accession>
<protein>
    <submittedName>
        <fullName evidence="3">RcnB family protein</fullName>
    </submittedName>
</protein>
<dbReference type="AlphaFoldDB" id="A0AAJ6LW76"/>
<dbReference type="RefSeq" id="WP_056842668.1">
    <property type="nucleotide sequence ID" value="NZ_CP134081.1"/>
</dbReference>
<reference evidence="3" key="1">
    <citation type="submission" date="2023-09" db="EMBL/GenBank/DDBJ databases">
        <title>First report of Pseudomonas coleopterorum DJ13 causing leaf spot on Rhododendron pulchrum Sweet in China.</title>
        <authorList>
            <person name="Zhang Y."/>
        </authorList>
    </citation>
    <scope>NUCLEOTIDE SEQUENCE</scope>
    <source>
        <strain evidence="3">DJ13</strain>
    </source>
</reference>
<name>A0AAJ6LW76_9PSED</name>
<feature type="compositionally biased region" description="Basic and acidic residues" evidence="1">
    <location>
        <begin position="28"/>
        <end position="53"/>
    </location>
</feature>
<keyword evidence="2" id="KW-0732">Signal</keyword>
<evidence type="ECO:0000313" key="3">
    <source>
        <dbReference type="EMBL" id="WNC07971.1"/>
    </source>
</evidence>
<evidence type="ECO:0000256" key="1">
    <source>
        <dbReference type="SAM" id="MobiDB-lite"/>
    </source>
</evidence>
<evidence type="ECO:0000256" key="2">
    <source>
        <dbReference type="SAM" id="SignalP"/>
    </source>
</evidence>
<dbReference type="Proteomes" id="UP001258207">
    <property type="component" value="Chromosome"/>
</dbReference>
<feature type="region of interest" description="Disordered" evidence="1">
    <location>
        <begin position="27"/>
        <end position="53"/>
    </location>
</feature>
<feature type="signal peptide" evidence="2">
    <location>
        <begin position="1"/>
        <end position="24"/>
    </location>
</feature>
<sequence length="107" mass="11784">MTTSKLLPRLALAALCALSVPAFAAETGAKEESVTLDRPGNGDHEIKEGDKVPDSYKRKELAIDPAKHGLKQPDENEQWVEIKDKYVRVNIPNGTIVEMIDKSSVKK</sequence>
<dbReference type="Pfam" id="PF11776">
    <property type="entry name" value="RcnB"/>
    <property type="match status" value="1"/>
</dbReference>